<dbReference type="Gene3D" id="1.20.120.1940">
    <property type="entry name" value="YfdX protein domain"/>
    <property type="match status" value="1"/>
</dbReference>
<proteinExistence type="predicted"/>
<organism evidence="2 3">
    <name type="scientific">Rhodalgimonas zhirmunskyi</name>
    <dbReference type="NCBI Taxonomy" id="2964767"/>
    <lineage>
        <taxon>Bacteria</taxon>
        <taxon>Pseudomonadati</taxon>
        <taxon>Pseudomonadota</taxon>
        <taxon>Alphaproteobacteria</taxon>
        <taxon>Rhodobacterales</taxon>
        <taxon>Roseobacteraceae</taxon>
        <taxon>Rhodalgimonas</taxon>
    </lineage>
</organism>
<dbReference type="Gene3D" id="6.10.250.2140">
    <property type="match status" value="1"/>
</dbReference>
<feature type="chain" id="PRO_5042553595" evidence="1">
    <location>
        <begin position="26"/>
        <end position="224"/>
    </location>
</feature>
<evidence type="ECO:0000313" key="2">
    <source>
        <dbReference type="EMBL" id="MDQ2095954.1"/>
    </source>
</evidence>
<gene>
    <name evidence="2" type="ORF">NOI20_17680</name>
</gene>
<reference evidence="2" key="1">
    <citation type="submission" date="2022-07" db="EMBL/GenBank/DDBJ databases">
        <authorList>
            <person name="Otstavnykh N."/>
            <person name="Isaeva M."/>
            <person name="Bystritskaya E."/>
        </authorList>
    </citation>
    <scope>NUCLEOTIDE SEQUENCE</scope>
    <source>
        <strain evidence="2">10Alg 79</strain>
    </source>
</reference>
<feature type="signal peptide" evidence="1">
    <location>
        <begin position="1"/>
        <end position="25"/>
    </location>
</feature>
<comment type="caution">
    <text evidence="2">The sequence shown here is derived from an EMBL/GenBank/DDBJ whole genome shotgun (WGS) entry which is preliminary data.</text>
</comment>
<dbReference type="InterPro" id="IPR021236">
    <property type="entry name" value="Uncharacterised_YfdX"/>
</dbReference>
<dbReference type="EMBL" id="JANFFA010000007">
    <property type="protein sequence ID" value="MDQ2095954.1"/>
    <property type="molecule type" value="Genomic_DNA"/>
</dbReference>
<evidence type="ECO:0000256" key="1">
    <source>
        <dbReference type="SAM" id="SignalP"/>
    </source>
</evidence>
<dbReference type="Pfam" id="PF10938">
    <property type="entry name" value="YfdX"/>
    <property type="match status" value="1"/>
</dbReference>
<evidence type="ECO:0000313" key="3">
    <source>
        <dbReference type="Proteomes" id="UP001227162"/>
    </source>
</evidence>
<name>A0AAJ1UAI2_9RHOB</name>
<sequence>MKPRSKILTATLVALMGTSAAGAYAANETTTAASQTATQSEAGAAYQTQTKMLKTADEAVSTLNDVRAARLALINNDIQTARAKLEKATKAFDVSSQQWKALVVQDVTSPGDAADYVPFDVSMALGESFTATPENQKAVSEANQHMQKGDEIKALDVLRVNDVDVTLSAALLPVTETHDHLQYAMKALDEGKYFDANLALKAIDDGIIVQSYGINAIPQQGNAG</sequence>
<reference evidence="2" key="2">
    <citation type="submission" date="2023-04" db="EMBL/GenBank/DDBJ databases">
        <title>'Rhodoalgimonas zhirmunskyi' gen. nov., isolated from a red alga.</title>
        <authorList>
            <person name="Nedashkovskaya O.I."/>
            <person name="Otstavnykh N.Y."/>
            <person name="Bystritskaya E.P."/>
            <person name="Balabanova L.A."/>
            <person name="Isaeva M.P."/>
        </authorList>
    </citation>
    <scope>NUCLEOTIDE SEQUENCE</scope>
    <source>
        <strain evidence="2">10Alg 79</strain>
    </source>
</reference>
<keyword evidence="1" id="KW-0732">Signal</keyword>
<protein>
    <submittedName>
        <fullName evidence="2">YfdX family protein</fullName>
    </submittedName>
</protein>
<dbReference type="AlphaFoldDB" id="A0AAJ1UAI2"/>
<keyword evidence="3" id="KW-1185">Reference proteome</keyword>
<dbReference type="Proteomes" id="UP001227162">
    <property type="component" value="Unassembled WGS sequence"/>
</dbReference>
<accession>A0AAJ1UAI2</accession>